<sequence length="364" mass="40844">MYRLCLGSKKALLSSTNQCYNELGCFDNDYPWNWILRPFPPPQSPEKVNTTFYIINRERKEKLHFQTWPNIDSSQYQAHKPSYILTHGFYSSGNVEWMQNLTTAILSKRDANVICVDWEKGSSTNYMQAAANTRIVGAEIARVVRHLINSQMADAEEFHLMGHSLGAHIMSYVGKNVTGIGRITALDPAQPGFQAKDPAVRIDKEDAKFIDVVHTDGKVFAPFLGLGMTVSVGDVDFFVNGGLNQPNCFLDGEPFIIKSIADIPKMTIDVIYNLATCSHTRAPRYMADAIKGPCKMWGYRYNAKFSHLLYTDFIINNTCSDESCSLMGLDTETYPARGNFAMQTSGTSPFCIENKEADMQMVDI</sequence>
<evidence type="ECO:0000256" key="4">
    <source>
        <dbReference type="ARBA" id="ARBA00013179"/>
    </source>
</evidence>
<protein>
    <recommendedName>
        <fullName evidence="4">phospholipase A1</fullName>
        <ecNumber evidence="4">3.1.1.32</ecNumber>
    </recommendedName>
</protein>
<dbReference type="InterPro" id="IPR000734">
    <property type="entry name" value="TAG_lipase"/>
</dbReference>
<evidence type="ECO:0000256" key="7">
    <source>
        <dbReference type="ARBA" id="ARBA00023157"/>
    </source>
</evidence>
<evidence type="ECO:0000259" key="9">
    <source>
        <dbReference type="Pfam" id="PF00151"/>
    </source>
</evidence>
<dbReference type="PANTHER" id="PTHR11610:SF173">
    <property type="entry name" value="LIPASE DOMAIN-CONTAINING PROTEIN-RELATED"/>
    <property type="match status" value="1"/>
</dbReference>
<dbReference type="PRINTS" id="PR00823">
    <property type="entry name" value="PANCLIPASE"/>
</dbReference>
<comment type="similarity">
    <text evidence="3 8">Belongs to the AB hydrolase superfamily. Lipase family.</text>
</comment>
<organism evidence="10 11">
    <name type="scientific">Odynerus spinipes</name>
    <dbReference type="NCBI Taxonomy" id="1348599"/>
    <lineage>
        <taxon>Eukaryota</taxon>
        <taxon>Metazoa</taxon>
        <taxon>Ecdysozoa</taxon>
        <taxon>Arthropoda</taxon>
        <taxon>Hexapoda</taxon>
        <taxon>Insecta</taxon>
        <taxon>Pterygota</taxon>
        <taxon>Neoptera</taxon>
        <taxon>Endopterygota</taxon>
        <taxon>Hymenoptera</taxon>
        <taxon>Apocrita</taxon>
        <taxon>Aculeata</taxon>
        <taxon>Vespoidea</taxon>
        <taxon>Vespidae</taxon>
        <taxon>Eumeninae</taxon>
        <taxon>Odynerus</taxon>
    </lineage>
</organism>
<comment type="catalytic activity">
    <reaction evidence="1">
        <text>a 1,2-diacyl-sn-glycero-3-phosphocholine + H2O = a 2-acyl-sn-glycero-3-phosphocholine + a fatty acid + H(+)</text>
        <dbReference type="Rhea" id="RHEA:18689"/>
        <dbReference type="ChEBI" id="CHEBI:15377"/>
        <dbReference type="ChEBI" id="CHEBI:15378"/>
        <dbReference type="ChEBI" id="CHEBI:28868"/>
        <dbReference type="ChEBI" id="CHEBI:57643"/>
        <dbReference type="ChEBI" id="CHEBI:57875"/>
        <dbReference type="EC" id="3.1.1.32"/>
    </reaction>
</comment>
<evidence type="ECO:0000256" key="1">
    <source>
        <dbReference type="ARBA" id="ARBA00000111"/>
    </source>
</evidence>
<dbReference type="GO" id="GO:0005615">
    <property type="term" value="C:extracellular space"/>
    <property type="evidence" value="ECO:0007669"/>
    <property type="project" value="TreeGrafter"/>
</dbReference>
<dbReference type="PRINTS" id="PR00821">
    <property type="entry name" value="TAGLIPASE"/>
</dbReference>
<keyword evidence="6" id="KW-0378">Hydrolase</keyword>
<keyword evidence="7" id="KW-1015">Disulfide bond</keyword>
<dbReference type="Gene3D" id="3.40.50.1820">
    <property type="entry name" value="alpha/beta hydrolase"/>
    <property type="match status" value="1"/>
</dbReference>
<proteinExistence type="inferred from homology"/>
<dbReference type="AlphaFoldDB" id="A0AAD9VP38"/>
<evidence type="ECO:0000256" key="8">
    <source>
        <dbReference type="RuleBase" id="RU004262"/>
    </source>
</evidence>
<dbReference type="Pfam" id="PF00151">
    <property type="entry name" value="Lipase"/>
    <property type="match status" value="1"/>
</dbReference>
<reference evidence="10" key="1">
    <citation type="submission" date="2021-08" db="EMBL/GenBank/DDBJ databases">
        <authorList>
            <person name="Misof B."/>
            <person name="Oliver O."/>
            <person name="Podsiadlowski L."/>
            <person name="Donath A."/>
            <person name="Peters R."/>
            <person name="Mayer C."/>
            <person name="Rust J."/>
            <person name="Gunkel S."/>
            <person name="Lesny P."/>
            <person name="Martin S."/>
            <person name="Oeyen J.P."/>
            <person name="Petersen M."/>
            <person name="Panagiotis P."/>
            <person name="Wilbrandt J."/>
            <person name="Tanja T."/>
        </authorList>
    </citation>
    <scope>NUCLEOTIDE SEQUENCE</scope>
    <source>
        <strain evidence="10">GBR_01_08_01A</strain>
        <tissue evidence="10">Thorax + abdomen</tissue>
    </source>
</reference>
<dbReference type="EC" id="3.1.1.32" evidence="4"/>
<name>A0AAD9VP38_9HYME</name>
<evidence type="ECO:0000256" key="2">
    <source>
        <dbReference type="ARBA" id="ARBA00004613"/>
    </source>
</evidence>
<keyword evidence="11" id="KW-1185">Reference proteome</keyword>
<dbReference type="PANTHER" id="PTHR11610">
    <property type="entry name" value="LIPASE"/>
    <property type="match status" value="1"/>
</dbReference>
<dbReference type="GO" id="GO:0016042">
    <property type="term" value="P:lipid catabolic process"/>
    <property type="evidence" value="ECO:0007669"/>
    <property type="project" value="TreeGrafter"/>
</dbReference>
<dbReference type="CDD" id="cd00707">
    <property type="entry name" value="Pancreat_lipase_like"/>
    <property type="match status" value="1"/>
</dbReference>
<reference evidence="10" key="2">
    <citation type="journal article" date="2023" name="Commun. Biol.">
        <title>Intrasexual cuticular hydrocarbon dimorphism in a wasp sheds light on hydrocarbon biosynthesis genes in Hymenoptera.</title>
        <authorList>
            <person name="Moris V.C."/>
            <person name="Podsiadlowski L."/>
            <person name="Martin S."/>
            <person name="Oeyen J.P."/>
            <person name="Donath A."/>
            <person name="Petersen M."/>
            <person name="Wilbrandt J."/>
            <person name="Misof B."/>
            <person name="Liedtke D."/>
            <person name="Thamm M."/>
            <person name="Scheiner R."/>
            <person name="Schmitt T."/>
            <person name="Niehuis O."/>
        </authorList>
    </citation>
    <scope>NUCLEOTIDE SEQUENCE</scope>
    <source>
        <strain evidence="10">GBR_01_08_01A</strain>
    </source>
</reference>
<dbReference type="GO" id="GO:0008970">
    <property type="term" value="F:phospholipase A1 activity"/>
    <property type="evidence" value="ECO:0007669"/>
    <property type="project" value="UniProtKB-EC"/>
</dbReference>
<dbReference type="InterPro" id="IPR013818">
    <property type="entry name" value="Lipase"/>
</dbReference>
<evidence type="ECO:0000256" key="5">
    <source>
        <dbReference type="ARBA" id="ARBA00022525"/>
    </source>
</evidence>
<keyword evidence="5" id="KW-0964">Secreted</keyword>
<feature type="domain" description="Lipase" evidence="9">
    <location>
        <begin position="18"/>
        <end position="350"/>
    </location>
</feature>
<evidence type="ECO:0000313" key="10">
    <source>
        <dbReference type="EMBL" id="KAK2580877.1"/>
    </source>
</evidence>
<accession>A0AAD9VP38</accession>
<comment type="caution">
    <text evidence="10">The sequence shown here is derived from an EMBL/GenBank/DDBJ whole genome shotgun (WGS) entry which is preliminary data.</text>
</comment>
<dbReference type="Proteomes" id="UP001258017">
    <property type="component" value="Unassembled WGS sequence"/>
</dbReference>
<comment type="subcellular location">
    <subcellularLocation>
        <location evidence="2">Secreted</location>
    </subcellularLocation>
</comment>
<dbReference type="SUPFAM" id="SSF53474">
    <property type="entry name" value="alpha/beta-Hydrolases"/>
    <property type="match status" value="1"/>
</dbReference>
<dbReference type="InterPro" id="IPR033906">
    <property type="entry name" value="Lipase_N"/>
</dbReference>
<evidence type="ECO:0000256" key="3">
    <source>
        <dbReference type="ARBA" id="ARBA00010701"/>
    </source>
</evidence>
<dbReference type="InterPro" id="IPR029058">
    <property type="entry name" value="AB_hydrolase_fold"/>
</dbReference>
<dbReference type="InterPro" id="IPR002331">
    <property type="entry name" value="Lipase_panc"/>
</dbReference>
<evidence type="ECO:0000313" key="11">
    <source>
        <dbReference type="Proteomes" id="UP001258017"/>
    </source>
</evidence>
<dbReference type="EMBL" id="JAIFRP010000045">
    <property type="protein sequence ID" value="KAK2580877.1"/>
    <property type="molecule type" value="Genomic_DNA"/>
</dbReference>
<evidence type="ECO:0000256" key="6">
    <source>
        <dbReference type="ARBA" id="ARBA00022801"/>
    </source>
</evidence>
<dbReference type="GO" id="GO:0004806">
    <property type="term" value="F:triacylglycerol lipase activity"/>
    <property type="evidence" value="ECO:0007669"/>
    <property type="project" value="InterPro"/>
</dbReference>
<gene>
    <name evidence="10" type="ORF">KPH14_005949</name>
</gene>